<reference evidence="2" key="1">
    <citation type="submission" date="2023-05" db="EMBL/GenBank/DDBJ databases">
        <title>Genomic Catalog of Human Bladder Bacteria.</title>
        <authorList>
            <person name="Du J."/>
        </authorList>
    </citation>
    <scope>NUCLEOTIDE SEQUENCE</scope>
    <source>
        <strain evidence="2">UMB1304A</strain>
    </source>
</reference>
<dbReference type="AlphaFoldDB" id="A0AAW6ZHY5"/>
<dbReference type="EMBL" id="JASPDQ010000003">
    <property type="protein sequence ID" value="MDK8601332.1"/>
    <property type="molecule type" value="Genomic_DNA"/>
</dbReference>
<protein>
    <submittedName>
        <fullName evidence="2">Uncharacterized protein</fullName>
    </submittedName>
</protein>
<gene>
    <name evidence="2" type="ORF">QP858_02515</name>
</gene>
<dbReference type="RefSeq" id="WP_168160819.1">
    <property type="nucleotide sequence ID" value="NZ_CALTZF010000006.1"/>
</dbReference>
<evidence type="ECO:0000256" key="1">
    <source>
        <dbReference type="SAM" id="Phobius"/>
    </source>
</evidence>
<sequence length="288" mass="31377">MMAAPGGLLTVDTADHIPAEGEPEPRGWHVFTHVTLIALAVWVSCATALWLAITLPGREWDSVRLGWWITDPLKIVVVIGAAPLLACLGALAAWRWRTWGIGLAMLAWVFALPLAGITWLGIAPSMLTFAYLDSWCFDPADCREGWQSDVGEYESLSPFTMRRRPIPESELVTVPEVEATPEATASPSPEPWSLPTVAARWDVGEVEAFDVDPEHAVVVVDKAGPANRNVFVERMGQEWVYVAELPSTGAVEDVEVAAGRIEVTFMRTDGSRERAVSIDGGITWSADS</sequence>
<organism evidence="2 3">
    <name type="scientific">Trueperella bernardiae</name>
    <dbReference type="NCBI Taxonomy" id="59561"/>
    <lineage>
        <taxon>Bacteria</taxon>
        <taxon>Bacillati</taxon>
        <taxon>Actinomycetota</taxon>
        <taxon>Actinomycetes</taxon>
        <taxon>Actinomycetales</taxon>
        <taxon>Actinomycetaceae</taxon>
        <taxon>Trueperella</taxon>
    </lineage>
</organism>
<feature type="transmembrane region" description="Helical" evidence="1">
    <location>
        <begin position="30"/>
        <end position="53"/>
    </location>
</feature>
<accession>A0AAW6ZHY5</accession>
<proteinExistence type="predicted"/>
<evidence type="ECO:0000313" key="3">
    <source>
        <dbReference type="Proteomes" id="UP001225576"/>
    </source>
</evidence>
<name>A0AAW6ZHY5_9ACTO</name>
<keyword evidence="1" id="KW-1133">Transmembrane helix</keyword>
<evidence type="ECO:0000313" key="2">
    <source>
        <dbReference type="EMBL" id="MDK8601332.1"/>
    </source>
</evidence>
<keyword evidence="1" id="KW-0472">Membrane</keyword>
<feature type="transmembrane region" description="Helical" evidence="1">
    <location>
        <begin position="106"/>
        <end position="132"/>
    </location>
</feature>
<dbReference type="Proteomes" id="UP001225576">
    <property type="component" value="Unassembled WGS sequence"/>
</dbReference>
<feature type="transmembrane region" description="Helical" evidence="1">
    <location>
        <begin position="73"/>
        <end position="94"/>
    </location>
</feature>
<comment type="caution">
    <text evidence="2">The sequence shown here is derived from an EMBL/GenBank/DDBJ whole genome shotgun (WGS) entry which is preliminary data.</text>
</comment>
<keyword evidence="1" id="KW-0812">Transmembrane</keyword>